<dbReference type="Gene3D" id="3.60.15.10">
    <property type="entry name" value="Ribonuclease Z/Hydroxyacylglutathione hydrolase-like"/>
    <property type="match status" value="1"/>
</dbReference>
<feature type="binding site" evidence="7">
    <location>
        <position position="69"/>
    </location>
    <ligand>
        <name>Zn(2+)</name>
        <dbReference type="ChEBI" id="CHEBI:29105"/>
        <label>2</label>
    </ligand>
</feature>
<feature type="binding site" evidence="7">
    <location>
        <position position="67"/>
    </location>
    <ligand>
        <name>Zn(2+)</name>
        <dbReference type="ChEBI" id="CHEBI:29105"/>
        <label>1</label>
    </ligand>
</feature>
<evidence type="ECO:0000256" key="6">
    <source>
        <dbReference type="ARBA" id="ARBA00022833"/>
    </source>
</evidence>
<dbReference type="InterPro" id="IPR035680">
    <property type="entry name" value="Clx_II_MBL"/>
</dbReference>
<dbReference type="SUPFAM" id="SSF56281">
    <property type="entry name" value="Metallo-hydrolase/oxidoreductase"/>
    <property type="match status" value="1"/>
</dbReference>
<dbReference type="EC" id="3.1.2.6" evidence="7"/>
<dbReference type="InterPro" id="IPR050110">
    <property type="entry name" value="Glyoxalase_II_hydrolase"/>
</dbReference>
<dbReference type="NCBIfam" id="TIGR03413">
    <property type="entry name" value="GSH_gloB"/>
    <property type="match status" value="1"/>
</dbReference>
<protein>
    <recommendedName>
        <fullName evidence="7">Hydroxyacylglutathione hydrolase</fullName>
        <ecNumber evidence="7">3.1.2.6</ecNumber>
    </recommendedName>
    <alternativeName>
        <fullName evidence="7">Glyoxalase II</fullName>
        <shortName evidence="7">Glx II</shortName>
    </alternativeName>
</protein>
<dbReference type="Proteomes" id="UP001156670">
    <property type="component" value="Unassembled WGS sequence"/>
</dbReference>
<feature type="binding site" evidence="7">
    <location>
        <position position="70"/>
    </location>
    <ligand>
        <name>Zn(2+)</name>
        <dbReference type="ChEBI" id="CHEBI:29105"/>
        <label>2</label>
    </ligand>
</feature>
<feature type="binding site" evidence="7">
    <location>
        <position position="123"/>
    </location>
    <ligand>
        <name>Zn(2+)</name>
        <dbReference type="ChEBI" id="CHEBI:29105"/>
        <label>1</label>
    </ligand>
</feature>
<reference evidence="10" key="1">
    <citation type="journal article" date="2019" name="Int. J. Syst. Evol. Microbiol.">
        <title>The Global Catalogue of Microorganisms (GCM) 10K type strain sequencing project: providing services to taxonomists for standard genome sequencing and annotation.</title>
        <authorList>
            <consortium name="The Broad Institute Genomics Platform"/>
            <consortium name="The Broad Institute Genome Sequencing Center for Infectious Disease"/>
            <person name="Wu L."/>
            <person name="Ma J."/>
        </authorList>
    </citation>
    <scope>NUCLEOTIDE SEQUENCE [LARGE SCALE GENOMIC DNA]</scope>
    <source>
        <strain evidence="10">NBRC 111980</strain>
    </source>
</reference>
<dbReference type="Pfam" id="PF00753">
    <property type="entry name" value="Lactamase_B"/>
    <property type="match status" value="1"/>
</dbReference>
<comment type="subunit">
    <text evidence="7">Monomer.</text>
</comment>
<comment type="cofactor">
    <cofactor evidence="7">
        <name>Zn(2+)</name>
        <dbReference type="ChEBI" id="CHEBI:29105"/>
    </cofactor>
    <text evidence="7">Binds 2 Zn(2+) ions per subunit.</text>
</comment>
<evidence type="ECO:0000313" key="10">
    <source>
        <dbReference type="Proteomes" id="UP001156670"/>
    </source>
</evidence>
<name>A0ABQ5XUT3_9GAMM</name>
<dbReference type="InterPro" id="IPR001279">
    <property type="entry name" value="Metallo-B-lactamas"/>
</dbReference>
<feature type="domain" description="Metallo-beta-lactamase" evidence="8">
    <location>
        <begin position="23"/>
        <end position="178"/>
    </location>
</feature>
<gene>
    <name evidence="7 9" type="primary">gloB</name>
    <name evidence="9" type="ORF">GCM10007901_43430</name>
</gene>
<evidence type="ECO:0000256" key="2">
    <source>
        <dbReference type="ARBA" id="ARBA00004963"/>
    </source>
</evidence>
<comment type="caution">
    <text evidence="9">The sequence shown here is derived from an EMBL/GenBank/DDBJ whole genome shotgun (WGS) entry which is preliminary data.</text>
</comment>
<keyword evidence="10" id="KW-1185">Reference proteome</keyword>
<dbReference type="GO" id="GO:0016787">
    <property type="term" value="F:hydrolase activity"/>
    <property type="evidence" value="ECO:0007669"/>
    <property type="project" value="UniProtKB-KW"/>
</dbReference>
<dbReference type="EMBL" id="BSOB01000061">
    <property type="protein sequence ID" value="GLQ95388.1"/>
    <property type="molecule type" value="Genomic_DNA"/>
</dbReference>
<feature type="binding site" evidence="7">
    <location>
        <position position="140"/>
    </location>
    <ligand>
        <name>Zn(2+)</name>
        <dbReference type="ChEBI" id="CHEBI:29105"/>
        <label>1</label>
    </ligand>
</feature>
<keyword evidence="5 7" id="KW-0378">Hydrolase</keyword>
<evidence type="ECO:0000256" key="4">
    <source>
        <dbReference type="ARBA" id="ARBA00022723"/>
    </source>
</evidence>
<dbReference type="InterPro" id="IPR036866">
    <property type="entry name" value="RibonucZ/Hydroxyglut_hydro"/>
</dbReference>
<proteinExistence type="inferred from homology"/>
<dbReference type="PIRSF" id="PIRSF005457">
    <property type="entry name" value="Glx"/>
    <property type="match status" value="1"/>
</dbReference>
<dbReference type="Pfam" id="PF16123">
    <property type="entry name" value="HAGH_C"/>
    <property type="match status" value="1"/>
</dbReference>
<dbReference type="InterPro" id="IPR032282">
    <property type="entry name" value="HAGH_C"/>
</dbReference>
<comment type="catalytic activity">
    <reaction evidence="1 7">
        <text>an S-(2-hydroxyacyl)glutathione + H2O = a 2-hydroxy carboxylate + glutathione + H(+)</text>
        <dbReference type="Rhea" id="RHEA:21864"/>
        <dbReference type="ChEBI" id="CHEBI:15377"/>
        <dbReference type="ChEBI" id="CHEBI:15378"/>
        <dbReference type="ChEBI" id="CHEBI:57925"/>
        <dbReference type="ChEBI" id="CHEBI:58896"/>
        <dbReference type="ChEBI" id="CHEBI:71261"/>
        <dbReference type="EC" id="3.1.2.6"/>
    </reaction>
</comment>
<feature type="binding site" evidence="7">
    <location>
        <position position="65"/>
    </location>
    <ligand>
        <name>Zn(2+)</name>
        <dbReference type="ChEBI" id="CHEBI:29105"/>
        <label>1</label>
    </ligand>
</feature>
<dbReference type="PANTHER" id="PTHR43705:SF1">
    <property type="entry name" value="HYDROXYACYLGLUTATHIONE HYDROLASE GLOB"/>
    <property type="match status" value="1"/>
</dbReference>
<organism evidence="9 10">
    <name type="scientific">Dyella acidisoli</name>
    <dbReference type="NCBI Taxonomy" id="1867834"/>
    <lineage>
        <taxon>Bacteria</taxon>
        <taxon>Pseudomonadati</taxon>
        <taxon>Pseudomonadota</taxon>
        <taxon>Gammaproteobacteria</taxon>
        <taxon>Lysobacterales</taxon>
        <taxon>Rhodanobacteraceae</taxon>
        <taxon>Dyella</taxon>
    </lineage>
</organism>
<evidence type="ECO:0000259" key="8">
    <source>
        <dbReference type="SMART" id="SM00849"/>
    </source>
</evidence>
<feature type="binding site" evidence="7">
    <location>
        <position position="140"/>
    </location>
    <ligand>
        <name>Zn(2+)</name>
        <dbReference type="ChEBI" id="CHEBI:29105"/>
        <label>2</label>
    </ligand>
</feature>
<feature type="binding site" evidence="7">
    <location>
        <position position="178"/>
    </location>
    <ligand>
        <name>Zn(2+)</name>
        <dbReference type="ChEBI" id="CHEBI:29105"/>
        <label>2</label>
    </ligand>
</feature>
<evidence type="ECO:0000256" key="3">
    <source>
        <dbReference type="ARBA" id="ARBA00006759"/>
    </source>
</evidence>
<evidence type="ECO:0000256" key="1">
    <source>
        <dbReference type="ARBA" id="ARBA00001623"/>
    </source>
</evidence>
<comment type="function">
    <text evidence="7">Thiolesterase that catalyzes the hydrolysis of S-D-lactoyl-glutathione to form glutathione and D-lactic acid.</text>
</comment>
<comment type="similarity">
    <text evidence="3 7">Belongs to the metallo-beta-lactamase superfamily. Glyoxalase II family.</text>
</comment>
<sequence length="266" mass="28723">MNQPSATERRSPLHVVPLPALADNYIWLLHDDSGHAIVVDPGEASPVESALHARKLKLCAILLTHHHDDHIGGAGRLRDMYDVPVYAPDDARIAIATHRVQDGGTVVLGQPSARFQVMAVPGHTLSHIAYVGEGVLLCGDTLFSLGCGRLFEGTPTQMLSSLQRIASLPGDLLVCCAHEYTSANGRFAQSVEPNNAALKQRVDEVARLRANHQPSVPATLSSELACNPFLRVNSESVIEWCRQHGAANDPVARFAALRSAKDVFRA</sequence>
<accession>A0ABQ5XUT3</accession>
<dbReference type="InterPro" id="IPR017782">
    <property type="entry name" value="Hydroxyacylglutathione_Hdrlase"/>
</dbReference>
<dbReference type="SMART" id="SM00849">
    <property type="entry name" value="Lactamase_B"/>
    <property type="match status" value="1"/>
</dbReference>
<evidence type="ECO:0000256" key="5">
    <source>
        <dbReference type="ARBA" id="ARBA00022801"/>
    </source>
</evidence>
<dbReference type="CDD" id="cd07723">
    <property type="entry name" value="hydroxyacylglutathione_hydrolase_MBL-fold"/>
    <property type="match status" value="1"/>
</dbReference>
<evidence type="ECO:0000256" key="7">
    <source>
        <dbReference type="HAMAP-Rule" id="MF_01374"/>
    </source>
</evidence>
<keyword evidence="4 7" id="KW-0479">Metal-binding</keyword>
<keyword evidence="6 7" id="KW-0862">Zinc</keyword>
<evidence type="ECO:0000313" key="9">
    <source>
        <dbReference type="EMBL" id="GLQ95388.1"/>
    </source>
</evidence>
<dbReference type="HAMAP" id="MF_01374">
    <property type="entry name" value="Glyoxalase_2"/>
    <property type="match status" value="1"/>
</dbReference>
<comment type="pathway">
    <text evidence="2 7">Secondary metabolite metabolism; methylglyoxal degradation; (R)-lactate from methylglyoxal: step 2/2.</text>
</comment>
<dbReference type="PANTHER" id="PTHR43705">
    <property type="entry name" value="HYDROXYACYLGLUTATHIONE HYDROLASE"/>
    <property type="match status" value="1"/>
</dbReference>